<dbReference type="GO" id="GO:0090729">
    <property type="term" value="F:toxin activity"/>
    <property type="evidence" value="ECO:0007669"/>
    <property type="project" value="UniProtKB-KW"/>
</dbReference>
<dbReference type="InterPro" id="IPR050556">
    <property type="entry name" value="Type_II_TA_system_RNase"/>
</dbReference>
<evidence type="ECO:0000256" key="5">
    <source>
        <dbReference type="ARBA" id="ARBA00022801"/>
    </source>
</evidence>
<dbReference type="InterPro" id="IPR029060">
    <property type="entry name" value="PIN-like_dom_sf"/>
</dbReference>
<reference evidence="10 11" key="1">
    <citation type="submission" date="2018-11" db="EMBL/GenBank/DDBJ databases">
        <title>Deinococcus shelandsis sp. nov., isolated from South Shetland Islands soil of Antarctica.</title>
        <authorList>
            <person name="Tian J."/>
        </authorList>
    </citation>
    <scope>NUCLEOTIDE SEQUENCE [LARGE SCALE GENOMIC DNA]</scope>
    <source>
        <strain evidence="10 11">S14-83T</strain>
    </source>
</reference>
<dbReference type="KEGG" id="dph:EHF33_15585"/>
<keyword evidence="2 8" id="KW-1277">Toxin-antitoxin system</keyword>
<dbReference type="InterPro" id="IPR022907">
    <property type="entry name" value="VapC_family"/>
</dbReference>
<feature type="domain" description="PIN" evidence="9">
    <location>
        <begin position="4"/>
        <end position="125"/>
    </location>
</feature>
<name>A0A3G8YHJ8_9DEIO</name>
<sequence length="137" mass="15126">MRFLLDTNICIFIIKHKPAVVRERFAALTPGEVGLSAVTEAELLHGVYKSARVEHNLAAVLAFASQLVMLPFDSQVTETYGRIRAELEQAGRPIGPLDFQIAATALAYDLTLVTNNTREFRRVAGLNVEDWLNSPSS</sequence>
<dbReference type="GO" id="GO:0000287">
    <property type="term" value="F:magnesium ion binding"/>
    <property type="evidence" value="ECO:0007669"/>
    <property type="project" value="UniProtKB-UniRule"/>
</dbReference>
<dbReference type="Gene3D" id="3.40.50.1010">
    <property type="entry name" value="5'-nuclease"/>
    <property type="match status" value="1"/>
</dbReference>
<dbReference type="Pfam" id="PF01850">
    <property type="entry name" value="PIN"/>
    <property type="match status" value="1"/>
</dbReference>
<dbReference type="HAMAP" id="MF_00265">
    <property type="entry name" value="VapC_Nob1"/>
    <property type="match status" value="1"/>
</dbReference>
<keyword evidence="5 8" id="KW-0378">Hydrolase</keyword>
<protein>
    <recommendedName>
        <fullName evidence="8">Ribonuclease VapC</fullName>
        <shortName evidence="8">RNase VapC</shortName>
        <ecNumber evidence="8">3.1.-.-</ecNumber>
    </recommendedName>
    <alternativeName>
        <fullName evidence="8">Toxin VapC</fullName>
    </alternativeName>
</protein>
<organism evidence="10 11">
    <name type="scientific">Deinococcus psychrotolerans</name>
    <dbReference type="NCBI Taxonomy" id="2489213"/>
    <lineage>
        <taxon>Bacteria</taxon>
        <taxon>Thermotogati</taxon>
        <taxon>Deinococcota</taxon>
        <taxon>Deinococci</taxon>
        <taxon>Deinococcales</taxon>
        <taxon>Deinococcaceae</taxon>
        <taxon>Deinococcus</taxon>
    </lineage>
</organism>
<keyword evidence="4 8" id="KW-0479">Metal-binding</keyword>
<keyword evidence="6 8" id="KW-0460">Magnesium</keyword>
<dbReference type="GO" id="GO:0004540">
    <property type="term" value="F:RNA nuclease activity"/>
    <property type="evidence" value="ECO:0007669"/>
    <property type="project" value="InterPro"/>
</dbReference>
<evidence type="ECO:0000313" key="11">
    <source>
        <dbReference type="Proteomes" id="UP000276417"/>
    </source>
</evidence>
<dbReference type="PANTHER" id="PTHR33653:SF1">
    <property type="entry name" value="RIBONUCLEASE VAPC2"/>
    <property type="match status" value="1"/>
</dbReference>
<evidence type="ECO:0000313" key="10">
    <source>
        <dbReference type="EMBL" id="AZI44445.1"/>
    </source>
</evidence>
<accession>A0A3G8YHJ8</accession>
<dbReference type="PANTHER" id="PTHR33653">
    <property type="entry name" value="RIBONUCLEASE VAPC2"/>
    <property type="match status" value="1"/>
</dbReference>
<evidence type="ECO:0000256" key="2">
    <source>
        <dbReference type="ARBA" id="ARBA00022649"/>
    </source>
</evidence>
<evidence type="ECO:0000256" key="7">
    <source>
        <dbReference type="ARBA" id="ARBA00038093"/>
    </source>
</evidence>
<evidence type="ECO:0000256" key="3">
    <source>
        <dbReference type="ARBA" id="ARBA00022722"/>
    </source>
</evidence>
<dbReference type="Proteomes" id="UP000276417">
    <property type="component" value="Chromosome 2"/>
</dbReference>
<dbReference type="OrthoDB" id="9796690at2"/>
<keyword evidence="8" id="KW-0800">Toxin</keyword>
<comment type="function">
    <text evidence="8">Toxic component of a toxin-antitoxin (TA) system. An RNase.</text>
</comment>
<evidence type="ECO:0000259" key="9">
    <source>
        <dbReference type="Pfam" id="PF01850"/>
    </source>
</evidence>
<feature type="binding site" evidence="8">
    <location>
        <position position="98"/>
    </location>
    <ligand>
        <name>Mg(2+)</name>
        <dbReference type="ChEBI" id="CHEBI:18420"/>
    </ligand>
</feature>
<dbReference type="SUPFAM" id="SSF88723">
    <property type="entry name" value="PIN domain-like"/>
    <property type="match status" value="1"/>
</dbReference>
<dbReference type="GO" id="GO:0016787">
    <property type="term" value="F:hydrolase activity"/>
    <property type="evidence" value="ECO:0007669"/>
    <property type="project" value="UniProtKB-KW"/>
</dbReference>
<dbReference type="EMBL" id="CP034184">
    <property type="protein sequence ID" value="AZI44445.1"/>
    <property type="molecule type" value="Genomic_DNA"/>
</dbReference>
<comment type="similarity">
    <text evidence="7 8">Belongs to the PINc/VapC protein family.</text>
</comment>
<keyword evidence="3 8" id="KW-0540">Nuclease</keyword>
<evidence type="ECO:0000256" key="4">
    <source>
        <dbReference type="ARBA" id="ARBA00022723"/>
    </source>
</evidence>
<gene>
    <name evidence="8" type="primary">vapC</name>
    <name evidence="10" type="ORF">EHF33_15585</name>
</gene>
<dbReference type="AlphaFoldDB" id="A0A3G8YHJ8"/>
<dbReference type="CDD" id="cd18735">
    <property type="entry name" value="PIN_HiVapC1-like"/>
    <property type="match status" value="1"/>
</dbReference>
<dbReference type="EC" id="3.1.-.-" evidence="8"/>
<feature type="binding site" evidence="8">
    <location>
        <position position="6"/>
    </location>
    <ligand>
        <name>Mg(2+)</name>
        <dbReference type="ChEBI" id="CHEBI:18420"/>
    </ligand>
</feature>
<evidence type="ECO:0000256" key="8">
    <source>
        <dbReference type="HAMAP-Rule" id="MF_00265"/>
    </source>
</evidence>
<keyword evidence="11" id="KW-1185">Reference proteome</keyword>
<dbReference type="InterPro" id="IPR002716">
    <property type="entry name" value="PIN_dom"/>
</dbReference>
<proteinExistence type="inferred from homology"/>
<evidence type="ECO:0000256" key="1">
    <source>
        <dbReference type="ARBA" id="ARBA00001946"/>
    </source>
</evidence>
<comment type="cofactor">
    <cofactor evidence="1 8">
        <name>Mg(2+)</name>
        <dbReference type="ChEBI" id="CHEBI:18420"/>
    </cofactor>
</comment>
<evidence type="ECO:0000256" key="6">
    <source>
        <dbReference type="ARBA" id="ARBA00022842"/>
    </source>
</evidence>